<sequence length="51" mass="5701">MRCGRGGQCPYVLLVEALARTGRVGIAKFAVRTRERLAVLRPRRGVLHALR</sequence>
<dbReference type="EMBL" id="JBHSFE010000041">
    <property type="protein sequence ID" value="MFC4612940.1"/>
    <property type="molecule type" value="Genomic_DNA"/>
</dbReference>
<comment type="caution">
    <text evidence="3">The sequence shown here is derived from an EMBL/GenBank/DDBJ whole genome shotgun (WGS) entry which is preliminary data.</text>
</comment>
<keyword evidence="1" id="KW-0238">DNA-binding</keyword>
<organism evidence="3 4">
    <name type="scientific">Streptomyces maoxianensis</name>
    <dbReference type="NCBI Taxonomy" id="1459942"/>
    <lineage>
        <taxon>Bacteria</taxon>
        <taxon>Bacillati</taxon>
        <taxon>Actinomycetota</taxon>
        <taxon>Actinomycetes</taxon>
        <taxon>Kitasatosporales</taxon>
        <taxon>Streptomycetaceae</taxon>
        <taxon>Streptomyces</taxon>
    </lineage>
</organism>
<keyword evidence="4" id="KW-1185">Reference proteome</keyword>
<proteinExistence type="predicted"/>
<accession>A0ABV9GIA3</accession>
<gene>
    <name evidence="3" type="ORF">ACFO9E_35155</name>
</gene>
<protein>
    <submittedName>
        <fullName evidence="3">Ku protein</fullName>
    </submittedName>
</protein>
<dbReference type="Pfam" id="PF02735">
    <property type="entry name" value="Ku"/>
    <property type="match status" value="1"/>
</dbReference>
<dbReference type="InterPro" id="IPR016194">
    <property type="entry name" value="SPOC-like_C_dom_sf"/>
</dbReference>
<dbReference type="Proteomes" id="UP001595993">
    <property type="component" value="Unassembled WGS sequence"/>
</dbReference>
<reference evidence="4" key="1">
    <citation type="journal article" date="2019" name="Int. J. Syst. Evol. Microbiol.">
        <title>The Global Catalogue of Microorganisms (GCM) 10K type strain sequencing project: providing services to taxonomists for standard genome sequencing and annotation.</title>
        <authorList>
            <consortium name="The Broad Institute Genomics Platform"/>
            <consortium name="The Broad Institute Genome Sequencing Center for Infectious Disease"/>
            <person name="Wu L."/>
            <person name="Ma J."/>
        </authorList>
    </citation>
    <scope>NUCLEOTIDE SEQUENCE [LARGE SCALE GENOMIC DNA]</scope>
    <source>
        <strain evidence="4">CGMCC 4.7139</strain>
    </source>
</reference>
<evidence type="ECO:0000259" key="2">
    <source>
        <dbReference type="Pfam" id="PF02735"/>
    </source>
</evidence>
<dbReference type="InterPro" id="IPR006164">
    <property type="entry name" value="DNA_bd_Ku70/Ku80"/>
</dbReference>
<dbReference type="SUPFAM" id="SSF100939">
    <property type="entry name" value="SPOC domain-like"/>
    <property type="match status" value="1"/>
</dbReference>
<dbReference type="RefSeq" id="WP_381203461.1">
    <property type="nucleotide sequence ID" value="NZ_JBHSFE010000041.1"/>
</dbReference>
<name>A0ABV9GIA3_9ACTN</name>
<evidence type="ECO:0000313" key="3">
    <source>
        <dbReference type="EMBL" id="MFC4612940.1"/>
    </source>
</evidence>
<feature type="domain" description="Ku" evidence="2">
    <location>
        <begin position="5"/>
        <end position="48"/>
    </location>
</feature>
<evidence type="ECO:0000256" key="1">
    <source>
        <dbReference type="ARBA" id="ARBA00023125"/>
    </source>
</evidence>
<evidence type="ECO:0000313" key="4">
    <source>
        <dbReference type="Proteomes" id="UP001595993"/>
    </source>
</evidence>